<geneLocation type="plasmid" evidence="2">
    <name>p14ec029c</name>
</geneLocation>
<evidence type="ECO:0000313" key="2">
    <source>
        <dbReference type="Proteomes" id="UP000234238"/>
    </source>
</evidence>
<evidence type="ECO:0000313" key="1">
    <source>
        <dbReference type="EMBL" id="AUK04132.1"/>
    </source>
</evidence>
<organism evidence="1 2">
    <name type="scientific">Escherichia coli</name>
    <dbReference type="NCBI Taxonomy" id="562"/>
    <lineage>
        <taxon>Bacteria</taxon>
        <taxon>Pseudomonadati</taxon>
        <taxon>Pseudomonadota</taxon>
        <taxon>Gammaproteobacteria</taxon>
        <taxon>Enterobacterales</taxon>
        <taxon>Enterobacteriaceae</taxon>
        <taxon>Escherichia</taxon>
    </lineage>
</organism>
<proteinExistence type="predicted"/>
<accession>A0A2I6FMP8</accession>
<reference evidence="1 2" key="1">
    <citation type="submission" date="2017-10" db="EMBL/GenBank/DDBJ databases">
        <title>mcr-1 positive E.coli isolates in China.</title>
        <authorList>
            <person name="Li B."/>
            <person name="Wang X."/>
        </authorList>
    </citation>
    <scope>NUCLEOTIDE SEQUENCE [LARGE SCALE GENOMIC DNA]</scope>
    <source>
        <strain evidence="1 2">14EC029</strain>
        <plasmid evidence="2">p14ec029c</plasmid>
    </source>
</reference>
<dbReference type="Proteomes" id="UP000234238">
    <property type="component" value="Plasmid p14EC029c"/>
</dbReference>
<name>A0A2I6FMP8_ECOLX</name>
<gene>
    <name evidence="1" type="ORF">CR538_28055</name>
</gene>
<protein>
    <submittedName>
        <fullName evidence="1">Uncharacterized protein</fullName>
    </submittedName>
</protein>
<dbReference type="AlphaFoldDB" id="A0A2I6FMP8"/>
<keyword evidence="1" id="KW-0614">Plasmid</keyword>
<dbReference type="EMBL" id="CP024144">
    <property type="protein sequence ID" value="AUK04132.1"/>
    <property type="molecule type" value="Genomic_DNA"/>
</dbReference>
<sequence length="64" mass="6927">MRAICHRFKGGSSHLIWKVEGDLSQFCCSLPGILRLLIVFLAVTGSGARIEGNLSPYPEGSLSH</sequence>